<accession>A0ACC3A819</accession>
<organism evidence="1 2">
    <name type="scientific">Neophaeococcomyces mojaviensis</name>
    <dbReference type="NCBI Taxonomy" id="3383035"/>
    <lineage>
        <taxon>Eukaryota</taxon>
        <taxon>Fungi</taxon>
        <taxon>Dikarya</taxon>
        <taxon>Ascomycota</taxon>
        <taxon>Pezizomycotina</taxon>
        <taxon>Eurotiomycetes</taxon>
        <taxon>Chaetothyriomycetidae</taxon>
        <taxon>Chaetothyriales</taxon>
        <taxon>Chaetothyriales incertae sedis</taxon>
        <taxon>Neophaeococcomyces</taxon>
    </lineage>
</organism>
<dbReference type="Proteomes" id="UP001172386">
    <property type="component" value="Unassembled WGS sequence"/>
</dbReference>
<protein>
    <submittedName>
        <fullName evidence="1">Uncharacterized protein</fullName>
    </submittedName>
</protein>
<dbReference type="EMBL" id="JAPDRQ010000070">
    <property type="protein sequence ID" value="KAJ9656997.1"/>
    <property type="molecule type" value="Genomic_DNA"/>
</dbReference>
<keyword evidence="2" id="KW-1185">Reference proteome</keyword>
<reference evidence="1" key="1">
    <citation type="submission" date="2022-10" db="EMBL/GenBank/DDBJ databases">
        <title>Culturing micro-colonial fungi from biological soil crusts in the Mojave desert and describing Neophaeococcomyces mojavensis, and introducing the new genera and species Taxawa tesnikishii.</title>
        <authorList>
            <person name="Kurbessoian T."/>
            <person name="Stajich J.E."/>
        </authorList>
    </citation>
    <scope>NUCLEOTIDE SEQUENCE</scope>
    <source>
        <strain evidence="1">JES_112</strain>
    </source>
</reference>
<evidence type="ECO:0000313" key="1">
    <source>
        <dbReference type="EMBL" id="KAJ9656997.1"/>
    </source>
</evidence>
<gene>
    <name evidence="1" type="ORF">H2198_004597</name>
</gene>
<name>A0ACC3A819_9EURO</name>
<comment type="caution">
    <text evidence="1">The sequence shown here is derived from an EMBL/GenBank/DDBJ whole genome shotgun (WGS) entry which is preliminary data.</text>
</comment>
<evidence type="ECO:0000313" key="2">
    <source>
        <dbReference type="Proteomes" id="UP001172386"/>
    </source>
</evidence>
<sequence length="656" mass="73900">MLSVIYYPIVFLALYPLYLIYVYFSNLLQAKRMNFPYVSVPLLVQNHPVWMVSGPMTRLWLKARLPTFLFNRIALSIYGYEFFEAREPFTNYVEPQHRADPNLIGSGKSYALVTSGRFEFHTWDAEIAREVAARPKDFCQFDIGNWVMGILGQNVLTTDGSEWARHRRIVAGAVTERVSSVVWNESIRQTRDFLTSITESSNDGSTKTESATTYRMFDLVKRIAVHVLYAAGMGNKIDFTLSENDITDPDDSDKKAGDTVKPSMHLSYIDAVKIINENIAGPNIIPNVILLNWPSWLPGAAWLRNVAYAKIEFPIHTRAALARERQIAAKTGERNNVMSALIAASERNEGATDAEKKSATKKGPALSDEEVVANLYIFTAAGFDTTTNTLAYALVLLCRHPKWQDWIIEEIDSLVPHVSNLNKLEYTEIFPNAPRLLSIMLETLRLFPAIIHLAKMTQAPQTITTASSGTFTIPAYTTIYINNVLLHSDPAVWRNLNMSDVERKAAADDEDDVDGDELAFRPARWLVPNSNEQKIWTPPKGTYLPWSAGPRVCPGQRMAQVEFVAVMFTLFSRHRLEPVRKQTTVQNSGLKAGVEGLGTMSEKKEVLVPESDQALNERLEALMASSQPKLTLEMDVYDIKEDGSDRGLGLRWVRRR</sequence>
<proteinExistence type="predicted"/>